<dbReference type="Gene3D" id="1.10.1740.10">
    <property type="match status" value="1"/>
</dbReference>
<keyword evidence="2" id="KW-0805">Transcription regulation</keyword>
<feature type="domain" description="RNA polymerase sigma-70 region 2" evidence="5">
    <location>
        <begin position="36"/>
        <end position="102"/>
    </location>
</feature>
<gene>
    <name evidence="7" type="ORF">C7B47_02910</name>
</gene>
<evidence type="ECO:0000313" key="7">
    <source>
        <dbReference type="EMBL" id="PSR29283.1"/>
    </source>
</evidence>
<organism evidence="7 8">
    <name type="scientific">Sulfobacillus thermosulfidooxidans</name>
    <dbReference type="NCBI Taxonomy" id="28034"/>
    <lineage>
        <taxon>Bacteria</taxon>
        <taxon>Bacillati</taxon>
        <taxon>Bacillota</taxon>
        <taxon>Clostridia</taxon>
        <taxon>Eubacteriales</taxon>
        <taxon>Clostridiales Family XVII. Incertae Sedis</taxon>
        <taxon>Sulfobacillus</taxon>
    </lineage>
</organism>
<dbReference type="Gene3D" id="1.10.10.10">
    <property type="entry name" value="Winged helix-like DNA-binding domain superfamily/Winged helix DNA-binding domain"/>
    <property type="match status" value="1"/>
</dbReference>
<evidence type="ECO:0000259" key="5">
    <source>
        <dbReference type="Pfam" id="PF04542"/>
    </source>
</evidence>
<dbReference type="EMBL" id="PXYX01000003">
    <property type="protein sequence ID" value="PSR29283.1"/>
    <property type="molecule type" value="Genomic_DNA"/>
</dbReference>
<dbReference type="Proteomes" id="UP000242705">
    <property type="component" value="Unassembled WGS sequence"/>
</dbReference>
<dbReference type="CDD" id="cd06171">
    <property type="entry name" value="Sigma70_r4"/>
    <property type="match status" value="1"/>
</dbReference>
<dbReference type="InterPro" id="IPR013325">
    <property type="entry name" value="RNA_pol_sigma_r2"/>
</dbReference>
<dbReference type="GO" id="GO:0006352">
    <property type="term" value="P:DNA-templated transcription initiation"/>
    <property type="evidence" value="ECO:0007669"/>
    <property type="project" value="InterPro"/>
</dbReference>
<dbReference type="Pfam" id="PF08281">
    <property type="entry name" value="Sigma70_r4_2"/>
    <property type="match status" value="1"/>
</dbReference>
<sequence>MITYHPIGGTWGLPEISDEQLLQRIAQKDQQAMMAFYDRYFGKVKGLCHRMIQNREIADETVQDIFWTVWQNADKYDAHRASCSTWLLVIARSRCTDQLRKIKNIPVADSIDDLSDELADMDNEVVEDVIQKMGQRALQSAMSLLPEAQRVVLTDVYLIGFSAPQVARARGLPLGTVKTRLRLGLEKLRDILREEVSDAEP</sequence>
<dbReference type="PANTHER" id="PTHR43133:SF62">
    <property type="entry name" value="RNA POLYMERASE SIGMA FACTOR SIGZ"/>
    <property type="match status" value="1"/>
</dbReference>
<dbReference type="SUPFAM" id="SSF88659">
    <property type="entry name" value="Sigma3 and sigma4 domains of RNA polymerase sigma factors"/>
    <property type="match status" value="1"/>
</dbReference>
<dbReference type="InterPro" id="IPR013324">
    <property type="entry name" value="RNA_pol_sigma_r3/r4-like"/>
</dbReference>
<evidence type="ECO:0000313" key="8">
    <source>
        <dbReference type="Proteomes" id="UP000242705"/>
    </source>
</evidence>
<dbReference type="AlphaFoldDB" id="A0A1R0IHJ4"/>
<dbReference type="SUPFAM" id="SSF88946">
    <property type="entry name" value="Sigma2 domain of RNA polymerase sigma factors"/>
    <property type="match status" value="1"/>
</dbReference>
<protein>
    <submittedName>
        <fullName evidence="7">RNA polymerase subunit sigma-24</fullName>
    </submittedName>
</protein>
<comment type="caution">
    <text evidence="7">The sequence shown here is derived from an EMBL/GenBank/DDBJ whole genome shotgun (WGS) entry which is preliminary data.</text>
</comment>
<dbReference type="InterPro" id="IPR036388">
    <property type="entry name" value="WH-like_DNA-bd_sf"/>
</dbReference>
<dbReference type="Pfam" id="PF04542">
    <property type="entry name" value="Sigma70_r2"/>
    <property type="match status" value="1"/>
</dbReference>
<name>A0A1R0IHJ4_SULTH</name>
<dbReference type="GO" id="GO:0016987">
    <property type="term" value="F:sigma factor activity"/>
    <property type="evidence" value="ECO:0007669"/>
    <property type="project" value="UniProtKB-KW"/>
</dbReference>
<comment type="similarity">
    <text evidence="1">Belongs to the sigma-70 factor family. ECF subfamily.</text>
</comment>
<proteinExistence type="inferred from homology"/>
<dbReference type="InterPro" id="IPR013249">
    <property type="entry name" value="RNA_pol_sigma70_r4_t2"/>
</dbReference>
<reference evidence="7 8" key="1">
    <citation type="journal article" date="2014" name="BMC Genomics">
        <title>Comparison of environmental and isolate Sulfobacillus genomes reveals diverse carbon, sulfur, nitrogen, and hydrogen metabolisms.</title>
        <authorList>
            <person name="Justice N.B."/>
            <person name="Norman A."/>
            <person name="Brown C.T."/>
            <person name="Singh A."/>
            <person name="Thomas B.C."/>
            <person name="Banfield J.F."/>
        </authorList>
    </citation>
    <scope>NUCLEOTIDE SEQUENCE [LARGE SCALE GENOMIC DNA]</scope>
    <source>
        <strain evidence="7">AMDSBA5</strain>
    </source>
</reference>
<dbReference type="InterPro" id="IPR014284">
    <property type="entry name" value="RNA_pol_sigma-70_dom"/>
</dbReference>
<keyword evidence="3" id="KW-0731">Sigma factor</keyword>
<evidence type="ECO:0000259" key="6">
    <source>
        <dbReference type="Pfam" id="PF08281"/>
    </source>
</evidence>
<dbReference type="InterPro" id="IPR039425">
    <property type="entry name" value="RNA_pol_sigma-70-like"/>
</dbReference>
<evidence type="ECO:0000256" key="3">
    <source>
        <dbReference type="ARBA" id="ARBA00023082"/>
    </source>
</evidence>
<evidence type="ECO:0000256" key="1">
    <source>
        <dbReference type="ARBA" id="ARBA00010641"/>
    </source>
</evidence>
<dbReference type="NCBIfam" id="TIGR02937">
    <property type="entry name" value="sigma70-ECF"/>
    <property type="match status" value="1"/>
</dbReference>
<dbReference type="InterPro" id="IPR007627">
    <property type="entry name" value="RNA_pol_sigma70_r2"/>
</dbReference>
<evidence type="ECO:0000256" key="2">
    <source>
        <dbReference type="ARBA" id="ARBA00023015"/>
    </source>
</evidence>
<dbReference type="GO" id="GO:0003677">
    <property type="term" value="F:DNA binding"/>
    <property type="evidence" value="ECO:0007669"/>
    <property type="project" value="InterPro"/>
</dbReference>
<keyword evidence="4" id="KW-0804">Transcription</keyword>
<accession>A0A1R0IHJ4</accession>
<dbReference type="PANTHER" id="PTHR43133">
    <property type="entry name" value="RNA POLYMERASE ECF-TYPE SIGMA FACTO"/>
    <property type="match status" value="1"/>
</dbReference>
<evidence type="ECO:0000256" key="4">
    <source>
        <dbReference type="ARBA" id="ARBA00023163"/>
    </source>
</evidence>
<feature type="domain" description="RNA polymerase sigma factor 70 region 4 type 2" evidence="6">
    <location>
        <begin position="136"/>
        <end position="188"/>
    </location>
</feature>